<sequence>MPSYIVFDTNYLRGIKTDDYFNNRIPEKLYGQIEKAIGRGDMVAIPRTVQIEFNAHLKKIADNKHQALKQAYELLVNNGFKVLDELPSEVKYVDVWNVIKSKFDQVHLLEPTENDYLEAETRASYRNPPYPKNKPESEEMRDRVIWCQLLSLSKNIELPIYIVSDDRIFENGTKSEEGRDASLFILQGEDELNQHLESIPPHIKNLIENILLFSPQLAERGVPLTREDIDMVSDIRMTNLDLNQKENKFTLSLKHDKEVSWDGRLIYQSDKPKTLTLVSDLESIVVEYNGIVSELNGMEQLERANTKERSLMELRRAIGG</sequence>
<dbReference type="Proteomes" id="UP000307574">
    <property type="component" value="Unassembled WGS sequence"/>
</dbReference>
<dbReference type="AlphaFoldDB" id="A0A4U1YZJ7"/>
<feature type="domain" description="DUF4935" evidence="1">
    <location>
        <begin position="5"/>
        <end position="167"/>
    </location>
</feature>
<dbReference type="InterPro" id="IPR032557">
    <property type="entry name" value="DUF4935"/>
</dbReference>
<dbReference type="Pfam" id="PF16289">
    <property type="entry name" value="PIN_12"/>
    <property type="match status" value="1"/>
</dbReference>
<comment type="caution">
    <text evidence="2">The sequence shown here is derived from an EMBL/GenBank/DDBJ whole genome shotgun (WGS) entry which is preliminary data.</text>
</comment>
<proteinExistence type="predicted"/>
<dbReference type="RefSeq" id="WP_136981360.1">
    <property type="nucleotide sequence ID" value="NZ_SYUV01000091.1"/>
</dbReference>
<evidence type="ECO:0000313" key="3">
    <source>
        <dbReference type="Proteomes" id="UP000307574"/>
    </source>
</evidence>
<protein>
    <recommendedName>
        <fullName evidence="1">DUF4935 domain-containing protein</fullName>
    </recommendedName>
</protein>
<name>A0A4U1YZJ7_9VIBR</name>
<organism evidence="2 3">
    <name type="scientific">Vibrio kanaloae</name>
    <dbReference type="NCBI Taxonomy" id="170673"/>
    <lineage>
        <taxon>Bacteria</taxon>
        <taxon>Pseudomonadati</taxon>
        <taxon>Pseudomonadota</taxon>
        <taxon>Gammaproteobacteria</taxon>
        <taxon>Vibrionales</taxon>
        <taxon>Vibrionaceae</taxon>
        <taxon>Vibrio</taxon>
    </lineage>
</organism>
<evidence type="ECO:0000259" key="1">
    <source>
        <dbReference type="Pfam" id="PF16289"/>
    </source>
</evidence>
<dbReference type="EMBL" id="SYUV01000091">
    <property type="protein sequence ID" value="TKF26319.1"/>
    <property type="molecule type" value="Genomic_DNA"/>
</dbReference>
<gene>
    <name evidence="2" type="ORF">FCV50_21400</name>
</gene>
<reference evidence="2 3" key="1">
    <citation type="submission" date="2019-04" db="EMBL/GenBank/DDBJ databases">
        <title>A reverse ecology approach based on a biological definition of microbial populations.</title>
        <authorList>
            <person name="Arevalo P."/>
            <person name="Vaninsberghe D."/>
            <person name="Elsherbini J."/>
            <person name="Gore J."/>
            <person name="Polz M."/>
        </authorList>
    </citation>
    <scope>NUCLEOTIDE SEQUENCE [LARGE SCALE GENOMIC DNA]</scope>
    <source>
        <strain evidence="2 3">10N.261.46.F4</strain>
    </source>
</reference>
<accession>A0A4U1YZJ7</accession>
<evidence type="ECO:0000313" key="2">
    <source>
        <dbReference type="EMBL" id="TKF26319.1"/>
    </source>
</evidence>